<gene>
    <name evidence="2" type="ORF">KO353_10320</name>
</gene>
<comment type="similarity">
    <text evidence="1">Belongs to the UPF0065 (bug) family.</text>
</comment>
<proteinExistence type="inferred from homology"/>
<name>A0A975U226_9PROT</name>
<dbReference type="Pfam" id="PF03401">
    <property type="entry name" value="TctC"/>
    <property type="match status" value="1"/>
</dbReference>
<evidence type="ECO:0000313" key="3">
    <source>
        <dbReference type="Proteomes" id="UP000694001"/>
    </source>
</evidence>
<dbReference type="AlphaFoldDB" id="A0A975U226"/>
<dbReference type="InterPro" id="IPR005064">
    <property type="entry name" value="BUG"/>
</dbReference>
<accession>A0A975U226</accession>
<protein>
    <submittedName>
        <fullName evidence="2">Tripartite tricarboxylate transporter substrate binding protein</fullName>
    </submittedName>
</protein>
<dbReference type="PIRSF" id="PIRSF017082">
    <property type="entry name" value="YflP"/>
    <property type="match status" value="1"/>
</dbReference>
<dbReference type="Proteomes" id="UP000694001">
    <property type="component" value="Chromosome"/>
</dbReference>
<evidence type="ECO:0000313" key="2">
    <source>
        <dbReference type="EMBL" id="QXM23706.1"/>
    </source>
</evidence>
<sequence>MARSRERRETQQVWEEGMIRTTIALATLVLAAAPAAVQWQPTSPECIAGAAPGGGFDLTCRLTGRMLNELGIVAAPMRTTNMPGGIGAVAMNHIQAQRRADPNVVVAVSTGSWLNFAQGKFGRWTENDVCWVGAIGADFGVIVVRKDSPFRTLGDLVAALKANPASVPMGAGGTVGSQDWMKAALIARAAGVNPRAMRYVAYEGGGQAMAALLGGHIQVFPGDASEVKGQLAAGEVRVLATLSPNRLPGPFAEVPTAKEQGVDVEWAIVRGLYMPPGAPEEAYRFWVEALRKLTAHPAWAAARDGQGLFAYDSLGADFTALAKERVEMMRALSREMGLIQ</sequence>
<reference evidence="2" key="1">
    <citation type="submission" date="2021-06" db="EMBL/GenBank/DDBJ databases">
        <title>Elioraea tepida, sp. nov., a moderately thermophilic aerobic anoxygenic phototrophic bacterium isolated from an alkaline siliceous hot spring mat community in Yellowstone National Park, WY, USA.</title>
        <authorList>
            <person name="Saini M.K."/>
            <person name="Yoshida S."/>
            <person name="Sebastian A."/>
            <person name="Hirose S."/>
            <person name="Hara E."/>
            <person name="Tamaki H."/>
            <person name="Soulier N.T."/>
            <person name="Albert I."/>
            <person name="Hanada S."/>
            <person name="Bryant D.A."/>
            <person name="Tank M."/>
        </authorList>
    </citation>
    <scope>NUCLEOTIDE SEQUENCE</scope>
    <source>
        <strain evidence="2">MS-P2</strain>
    </source>
</reference>
<dbReference type="KEGG" id="elio:KO353_10320"/>
<dbReference type="PANTHER" id="PTHR42928:SF3">
    <property type="entry name" value="UPF0065 PROTEIN YFLP"/>
    <property type="match status" value="1"/>
</dbReference>
<organism evidence="2 3">
    <name type="scientific">Elioraea tepida</name>
    <dbReference type="NCBI Taxonomy" id="2843330"/>
    <lineage>
        <taxon>Bacteria</taxon>
        <taxon>Pseudomonadati</taxon>
        <taxon>Pseudomonadota</taxon>
        <taxon>Alphaproteobacteria</taxon>
        <taxon>Acetobacterales</taxon>
        <taxon>Elioraeaceae</taxon>
        <taxon>Elioraea</taxon>
    </lineage>
</organism>
<dbReference type="PANTHER" id="PTHR42928">
    <property type="entry name" value="TRICARBOXYLATE-BINDING PROTEIN"/>
    <property type="match status" value="1"/>
</dbReference>
<keyword evidence="3" id="KW-1185">Reference proteome</keyword>
<dbReference type="RefSeq" id="WP_218284603.1">
    <property type="nucleotide sequence ID" value="NZ_CP076448.1"/>
</dbReference>
<dbReference type="EMBL" id="CP076448">
    <property type="protein sequence ID" value="QXM23706.1"/>
    <property type="molecule type" value="Genomic_DNA"/>
</dbReference>
<evidence type="ECO:0000256" key="1">
    <source>
        <dbReference type="ARBA" id="ARBA00006987"/>
    </source>
</evidence>
<dbReference type="CDD" id="cd07012">
    <property type="entry name" value="PBP2_Bug_TTT"/>
    <property type="match status" value="1"/>
</dbReference>